<evidence type="ECO:0000256" key="7">
    <source>
        <dbReference type="ARBA" id="ARBA00023002"/>
    </source>
</evidence>
<keyword evidence="10" id="KW-0963">Cytoplasm</keyword>
<dbReference type="InterPro" id="IPR001989">
    <property type="entry name" value="Radical_activat_CS"/>
</dbReference>
<evidence type="ECO:0000256" key="10">
    <source>
        <dbReference type="RuleBase" id="RU362053"/>
    </source>
</evidence>
<dbReference type="AlphaFoldDB" id="A0A133S419"/>
<comment type="similarity">
    <text evidence="2 10">Belongs to the organic radical-activating enzymes family.</text>
</comment>
<evidence type="ECO:0000259" key="11">
    <source>
        <dbReference type="PROSITE" id="PS51918"/>
    </source>
</evidence>
<evidence type="ECO:0000256" key="2">
    <source>
        <dbReference type="ARBA" id="ARBA00009777"/>
    </source>
</evidence>
<evidence type="ECO:0000313" key="13">
    <source>
        <dbReference type="Proteomes" id="UP000070226"/>
    </source>
</evidence>
<evidence type="ECO:0000256" key="4">
    <source>
        <dbReference type="ARBA" id="ARBA00022485"/>
    </source>
</evidence>
<accession>A0A133S419</accession>
<keyword evidence="9 10" id="KW-0411">Iron-sulfur</keyword>
<dbReference type="PROSITE" id="PS01087">
    <property type="entry name" value="RADICAL_ACTIVATING"/>
    <property type="match status" value="1"/>
</dbReference>
<dbReference type="GO" id="GO:0046872">
    <property type="term" value="F:metal ion binding"/>
    <property type="evidence" value="ECO:0007669"/>
    <property type="project" value="UniProtKB-UniRule"/>
</dbReference>
<dbReference type="PANTHER" id="PTHR30352">
    <property type="entry name" value="PYRUVATE FORMATE-LYASE-ACTIVATING ENZYME"/>
    <property type="match status" value="1"/>
</dbReference>
<keyword evidence="12" id="KW-0456">Lyase</keyword>
<sequence length="261" mass="29776">MTGRIHSLETMGTVDGPGMRMVVFLQGCPMRCAYCHNPDTWNEESQEAKFMTVEEIWQQYERNRQFYTNGGITVTGGEALMQIDFVIELFTYFSERNVHTCLDTSGICFDPHQEVAYRKLLSVTSLVILDIKDIDPTVHKWLTAQPLEPILQFAKLTADVNVPIWVRHVVVPTITDNADRHYRLGFFLGSLRNLQAVDCLPYHVMGVAKYKELGITYRLDGIPAATKDLAAKASKTVVEGIKAYRRHWWCPIKTPTNHNQV</sequence>
<dbReference type="GO" id="GO:0016829">
    <property type="term" value="F:lyase activity"/>
    <property type="evidence" value="ECO:0007669"/>
    <property type="project" value="UniProtKB-KW"/>
</dbReference>
<reference evidence="12 13" key="1">
    <citation type="submission" date="2016-01" db="EMBL/GenBank/DDBJ databases">
        <authorList>
            <person name="Oliw E.H."/>
        </authorList>
    </citation>
    <scope>NUCLEOTIDE SEQUENCE [LARGE SCALE GENOMIC DNA]</scope>
    <source>
        <strain evidence="12 13">CMW7756B</strain>
    </source>
</reference>
<dbReference type="PANTHER" id="PTHR30352:SF5">
    <property type="entry name" value="PYRUVATE FORMATE-LYASE 1-ACTIVATING ENZYME"/>
    <property type="match status" value="1"/>
</dbReference>
<evidence type="ECO:0000256" key="8">
    <source>
        <dbReference type="ARBA" id="ARBA00023004"/>
    </source>
</evidence>
<keyword evidence="12" id="KW-0670">Pyruvate</keyword>
<dbReference type="InterPro" id="IPR058240">
    <property type="entry name" value="rSAM_sf"/>
</dbReference>
<dbReference type="RefSeq" id="WP_009661722.1">
    <property type="nucleotide sequence ID" value="NZ_DBFOUP010000097.1"/>
</dbReference>
<comment type="cofactor">
    <cofactor evidence="10">
        <name>[4Fe-4S] cluster</name>
        <dbReference type="ChEBI" id="CHEBI:49883"/>
    </cofactor>
    <text evidence="10">Binds 1 [4Fe-4S] cluster. The cluster is coordinated with 3 cysteines and an exchangeable S-adenosyl-L-methionine.</text>
</comment>
<keyword evidence="5 10" id="KW-0949">S-adenosyl-L-methionine</keyword>
<proteinExistence type="inferred from homology"/>
<dbReference type="InterPro" id="IPR034457">
    <property type="entry name" value="Organic_radical-activating"/>
</dbReference>
<evidence type="ECO:0000256" key="1">
    <source>
        <dbReference type="ARBA" id="ARBA00003141"/>
    </source>
</evidence>
<evidence type="ECO:0000256" key="6">
    <source>
        <dbReference type="ARBA" id="ARBA00022723"/>
    </source>
</evidence>
<dbReference type="SFLD" id="SFLDG01066">
    <property type="entry name" value="organic_radical-activating_enz"/>
    <property type="match status" value="1"/>
</dbReference>
<evidence type="ECO:0000256" key="3">
    <source>
        <dbReference type="ARBA" id="ARBA00021356"/>
    </source>
</evidence>
<keyword evidence="4 10" id="KW-0004">4Fe-4S</keyword>
<dbReference type="Proteomes" id="UP000070226">
    <property type="component" value="Unassembled WGS sequence"/>
</dbReference>
<evidence type="ECO:0000256" key="9">
    <source>
        <dbReference type="ARBA" id="ARBA00023014"/>
    </source>
</evidence>
<feature type="domain" description="Radical SAM core" evidence="11">
    <location>
        <begin position="14"/>
        <end position="245"/>
    </location>
</feature>
<dbReference type="Gene3D" id="3.20.20.70">
    <property type="entry name" value="Aldolase class I"/>
    <property type="match status" value="1"/>
</dbReference>
<dbReference type="EC" id="1.97.1.4" evidence="10"/>
<comment type="catalytic activity">
    <reaction evidence="10">
        <text>glycyl-[formate C-acetyltransferase] + reduced [flavodoxin] + S-adenosyl-L-methionine = glycin-2-yl radical-[formate C-acetyltransferase] + semiquinone [flavodoxin] + 5'-deoxyadenosine + L-methionine + H(+)</text>
        <dbReference type="Rhea" id="RHEA:19225"/>
        <dbReference type="Rhea" id="RHEA-COMP:10622"/>
        <dbReference type="Rhea" id="RHEA-COMP:12190"/>
        <dbReference type="Rhea" id="RHEA-COMP:12191"/>
        <dbReference type="Rhea" id="RHEA-COMP:14480"/>
        <dbReference type="ChEBI" id="CHEBI:15378"/>
        <dbReference type="ChEBI" id="CHEBI:17319"/>
        <dbReference type="ChEBI" id="CHEBI:29947"/>
        <dbReference type="ChEBI" id="CHEBI:32722"/>
        <dbReference type="ChEBI" id="CHEBI:57618"/>
        <dbReference type="ChEBI" id="CHEBI:57844"/>
        <dbReference type="ChEBI" id="CHEBI:59789"/>
        <dbReference type="ChEBI" id="CHEBI:140311"/>
        <dbReference type="EC" id="1.97.1.4"/>
    </reaction>
</comment>
<dbReference type="PIRSF" id="PIRSF000371">
    <property type="entry name" value="PFL_act_enz"/>
    <property type="match status" value="1"/>
</dbReference>
<dbReference type="STRING" id="39777.B7L28_01090"/>
<comment type="caution">
    <text evidence="12">The sequence shown here is derived from an EMBL/GenBank/DDBJ whole genome shotgun (WGS) entry which is preliminary data.</text>
</comment>
<gene>
    <name evidence="12" type="ORF">HMPREF3233_01283</name>
</gene>
<dbReference type="CDD" id="cd01335">
    <property type="entry name" value="Radical_SAM"/>
    <property type="match status" value="1"/>
</dbReference>
<organism evidence="12">
    <name type="scientific">Veillonella atypica</name>
    <dbReference type="NCBI Taxonomy" id="39777"/>
    <lineage>
        <taxon>Bacteria</taxon>
        <taxon>Bacillati</taxon>
        <taxon>Bacillota</taxon>
        <taxon>Negativicutes</taxon>
        <taxon>Veillonellales</taxon>
        <taxon>Veillonellaceae</taxon>
        <taxon>Veillonella</taxon>
    </lineage>
</organism>
<keyword evidence="8 10" id="KW-0408">Iron</keyword>
<dbReference type="GO" id="GO:0005737">
    <property type="term" value="C:cytoplasm"/>
    <property type="evidence" value="ECO:0007669"/>
    <property type="project" value="UniProtKB-SubCell"/>
</dbReference>
<name>A0A133S419_9FIRM</name>
<comment type="function">
    <text evidence="1 10">Activation of pyruvate formate-lyase under anaerobic conditions by generation of an organic free radical, using S-adenosylmethionine and reduced flavodoxin as cosubstrates to produce 5'-deoxy-adenosine.</text>
</comment>
<dbReference type="PATRIC" id="fig|39777.7.peg.1248"/>
<evidence type="ECO:0000256" key="5">
    <source>
        <dbReference type="ARBA" id="ARBA00022691"/>
    </source>
</evidence>
<dbReference type="GO" id="GO:0051539">
    <property type="term" value="F:4 iron, 4 sulfur cluster binding"/>
    <property type="evidence" value="ECO:0007669"/>
    <property type="project" value="UniProtKB-UniRule"/>
</dbReference>
<dbReference type="SFLD" id="SFLDS00029">
    <property type="entry name" value="Radical_SAM"/>
    <property type="match status" value="1"/>
</dbReference>
<keyword evidence="7 10" id="KW-0560">Oxidoreductase</keyword>
<dbReference type="GO" id="GO:0043365">
    <property type="term" value="F:[formate-C-acetyltransferase]-activating enzyme activity"/>
    <property type="evidence" value="ECO:0007669"/>
    <property type="project" value="UniProtKB-UniRule"/>
</dbReference>
<dbReference type="InterPro" id="IPR012839">
    <property type="entry name" value="Organic_radical_activase"/>
</dbReference>
<dbReference type="PROSITE" id="PS51918">
    <property type="entry name" value="RADICAL_SAM"/>
    <property type="match status" value="1"/>
</dbReference>
<dbReference type="NCBIfam" id="TIGR02493">
    <property type="entry name" value="PFLA"/>
    <property type="match status" value="1"/>
</dbReference>
<dbReference type="InterPro" id="IPR013785">
    <property type="entry name" value="Aldolase_TIM"/>
</dbReference>
<dbReference type="EMBL" id="LRQT01000055">
    <property type="protein sequence ID" value="KXA63643.1"/>
    <property type="molecule type" value="Genomic_DNA"/>
</dbReference>
<dbReference type="Pfam" id="PF04055">
    <property type="entry name" value="Radical_SAM"/>
    <property type="match status" value="1"/>
</dbReference>
<dbReference type="SUPFAM" id="SSF102114">
    <property type="entry name" value="Radical SAM enzymes"/>
    <property type="match status" value="1"/>
</dbReference>
<dbReference type="InterPro" id="IPR007197">
    <property type="entry name" value="rSAM"/>
</dbReference>
<keyword evidence="6 10" id="KW-0479">Metal-binding</keyword>
<evidence type="ECO:0000313" key="12">
    <source>
        <dbReference type="EMBL" id="KXA63643.1"/>
    </source>
</evidence>
<comment type="subcellular location">
    <subcellularLocation>
        <location evidence="10">Cytoplasm</location>
    </subcellularLocation>
</comment>
<dbReference type="InterPro" id="IPR012838">
    <property type="entry name" value="PFL1_activating"/>
</dbReference>
<protein>
    <recommendedName>
        <fullName evidence="3 10">Pyruvate formate-lyase-activating enzyme</fullName>
        <ecNumber evidence="10">1.97.1.4</ecNumber>
    </recommendedName>
</protein>